<dbReference type="Proteomes" id="UP000831963">
    <property type="component" value="Chromosome"/>
</dbReference>
<dbReference type="EMBL" id="CP078077">
    <property type="protein sequence ID" value="UPL14544.1"/>
    <property type="molecule type" value="Genomic_DNA"/>
</dbReference>
<evidence type="ECO:0008006" key="4">
    <source>
        <dbReference type="Google" id="ProtNLM"/>
    </source>
</evidence>
<protein>
    <recommendedName>
        <fullName evidence="4">BatC protein</fullName>
    </recommendedName>
</protein>
<proteinExistence type="predicted"/>
<name>A0ABY4IPH5_9MICO</name>
<feature type="region of interest" description="Disordered" evidence="1">
    <location>
        <begin position="1"/>
        <end position="69"/>
    </location>
</feature>
<organism evidence="2 3">
    <name type="scientific">Microbacterium galbinum</name>
    <dbReference type="NCBI Taxonomy" id="2851646"/>
    <lineage>
        <taxon>Bacteria</taxon>
        <taxon>Bacillati</taxon>
        <taxon>Actinomycetota</taxon>
        <taxon>Actinomycetes</taxon>
        <taxon>Micrococcales</taxon>
        <taxon>Microbacteriaceae</taxon>
        <taxon>Microbacterium</taxon>
    </lineage>
</organism>
<sequence>MRNQENERTGEGPAADGADGESGAMSGMETGTAPWGVTGEGDARHGDAADAGGERDTADDVDGADDAQH</sequence>
<feature type="compositionally biased region" description="Low complexity" evidence="1">
    <location>
        <begin position="11"/>
        <end position="28"/>
    </location>
</feature>
<feature type="compositionally biased region" description="Acidic residues" evidence="1">
    <location>
        <begin position="59"/>
        <end position="69"/>
    </location>
</feature>
<evidence type="ECO:0000313" key="2">
    <source>
        <dbReference type="EMBL" id="UPL14544.1"/>
    </source>
</evidence>
<keyword evidence="3" id="KW-1185">Reference proteome</keyword>
<evidence type="ECO:0000313" key="3">
    <source>
        <dbReference type="Proteomes" id="UP000831963"/>
    </source>
</evidence>
<feature type="compositionally biased region" description="Basic and acidic residues" evidence="1">
    <location>
        <begin position="41"/>
        <end position="58"/>
    </location>
</feature>
<evidence type="ECO:0000256" key="1">
    <source>
        <dbReference type="SAM" id="MobiDB-lite"/>
    </source>
</evidence>
<accession>A0ABY4IPH5</accession>
<feature type="compositionally biased region" description="Basic and acidic residues" evidence="1">
    <location>
        <begin position="1"/>
        <end position="10"/>
    </location>
</feature>
<gene>
    <name evidence="2" type="ORF">KV396_08675</name>
</gene>
<dbReference type="RefSeq" id="WP_247955454.1">
    <property type="nucleotide sequence ID" value="NZ_CP078077.1"/>
</dbReference>
<reference evidence="2 3" key="1">
    <citation type="submission" date="2021-06" db="EMBL/GenBank/DDBJ databases">
        <title>Genome-based taxonomic framework of Microbacterium strains isolated from marine environment, the description of four new species and reclassification of four preexisting species.</title>
        <authorList>
            <person name="Lee S.D."/>
            <person name="Kim S.-M."/>
            <person name="Byeon Y.-S."/>
            <person name="Yang H.L."/>
            <person name="Kim I.S."/>
        </authorList>
    </citation>
    <scope>NUCLEOTIDE SEQUENCE [LARGE SCALE GENOMIC DNA]</scope>
    <source>
        <strain evidence="2 3">SSW1-36</strain>
    </source>
</reference>